<accession>A0A7J7Y0E2</accession>
<proteinExistence type="predicted"/>
<dbReference type="EMBL" id="JABWUV010000005">
    <property type="protein sequence ID" value="KAF6355146.1"/>
    <property type="molecule type" value="Genomic_DNA"/>
</dbReference>
<comment type="caution">
    <text evidence="1">The sequence shown here is derived from an EMBL/GenBank/DDBJ whole genome shotgun (WGS) entry which is preliminary data.</text>
</comment>
<name>A0A7J7Y0E2_MYOMY</name>
<dbReference type="AlphaFoldDB" id="A0A7J7Y0E2"/>
<evidence type="ECO:0000313" key="2">
    <source>
        <dbReference type="Proteomes" id="UP000527355"/>
    </source>
</evidence>
<evidence type="ECO:0000313" key="1">
    <source>
        <dbReference type="EMBL" id="KAF6355146.1"/>
    </source>
</evidence>
<keyword evidence="2" id="KW-1185">Reference proteome</keyword>
<dbReference type="Proteomes" id="UP000527355">
    <property type="component" value="Unassembled WGS sequence"/>
</dbReference>
<protein>
    <submittedName>
        <fullName evidence="1">Uncharacterized protein</fullName>
    </submittedName>
</protein>
<sequence>MTVSGHFLLEIKETLRIIKHNCFILSVEKRRPKDATANAEQWRYLCSHRAGCWSGPLFALPPSSLPILLGAPYNDNINLCAPLKILPGQGPTEELVILSNVRLEVACWILIPDASPNPQAHRLRVLSENSNNKAGIR</sequence>
<gene>
    <name evidence="1" type="ORF">mMyoMyo1_011345</name>
</gene>
<organism evidence="1 2">
    <name type="scientific">Myotis myotis</name>
    <name type="common">Greater mouse-eared bat</name>
    <name type="synonym">Vespertilio myotis</name>
    <dbReference type="NCBI Taxonomy" id="51298"/>
    <lineage>
        <taxon>Eukaryota</taxon>
        <taxon>Metazoa</taxon>
        <taxon>Chordata</taxon>
        <taxon>Craniata</taxon>
        <taxon>Vertebrata</taxon>
        <taxon>Euteleostomi</taxon>
        <taxon>Mammalia</taxon>
        <taxon>Eutheria</taxon>
        <taxon>Laurasiatheria</taxon>
        <taxon>Chiroptera</taxon>
        <taxon>Yangochiroptera</taxon>
        <taxon>Vespertilionidae</taxon>
        <taxon>Myotis</taxon>
    </lineage>
</organism>
<reference evidence="1 2" key="1">
    <citation type="journal article" date="2020" name="Nature">
        <title>Six reference-quality genomes reveal evolution of bat adaptations.</title>
        <authorList>
            <person name="Jebb D."/>
            <person name="Huang Z."/>
            <person name="Pippel M."/>
            <person name="Hughes G.M."/>
            <person name="Lavrichenko K."/>
            <person name="Devanna P."/>
            <person name="Winkler S."/>
            <person name="Jermiin L.S."/>
            <person name="Skirmuntt E.C."/>
            <person name="Katzourakis A."/>
            <person name="Burkitt-Gray L."/>
            <person name="Ray D.A."/>
            <person name="Sullivan K.A.M."/>
            <person name="Roscito J.G."/>
            <person name="Kirilenko B.M."/>
            <person name="Davalos L.M."/>
            <person name="Corthals A.P."/>
            <person name="Power M.L."/>
            <person name="Jones G."/>
            <person name="Ransome R.D."/>
            <person name="Dechmann D.K.N."/>
            <person name="Locatelli A.G."/>
            <person name="Puechmaille S.J."/>
            <person name="Fedrigo O."/>
            <person name="Jarvis E.D."/>
            <person name="Hiller M."/>
            <person name="Vernes S.C."/>
            <person name="Myers E.W."/>
            <person name="Teeling E.C."/>
        </authorList>
    </citation>
    <scope>NUCLEOTIDE SEQUENCE [LARGE SCALE GENOMIC DNA]</scope>
    <source>
        <strain evidence="1">MMyoMyo1</strain>
        <tissue evidence="1">Flight muscle</tissue>
    </source>
</reference>